<accession>A0A845MAK0</accession>
<dbReference type="PANTHER" id="PTHR30006">
    <property type="entry name" value="THIAMINE-BINDING PERIPLASMIC PROTEIN-RELATED"/>
    <property type="match status" value="1"/>
</dbReference>
<evidence type="ECO:0000256" key="1">
    <source>
        <dbReference type="ARBA" id="ARBA00022729"/>
    </source>
</evidence>
<dbReference type="EMBL" id="WTVA01000001">
    <property type="protein sequence ID" value="MZR20921.1"/>
    <property type="molecule type" value="Genomic_DNA"/>
</dbReference>
<dbReference type="Gene3D" id="3.40.190.10">
    <property type="entry name" value="Periplasmic binding protein-like II"/>
    <property type="match status" value="2"/>
</dbReference>
<sequence>MKRWFIMFALAIFGAAMSSSAIAEVIHATWGGGGAINLAKYVTDPFTEKTGIVAKVAEVPNTAGTVRSPNASQYNVVTVTYFESIAMADLDLLEEFEDSELPGVQNLPPELVVRNSAGKIVGIPTSFGYLGIAFRNDMATAADFASWNNLADPKWKGKLSITRPIYAAPYDLTMFAHANGGDANNVEPGMATLKGLIANSLTTYTSLAHMNTLLGRGEVIAVPYYSTRIWQMRRDGVTNLDIVIPKEGALMLPYAAVVPKGSSNRADTITYLEWLISAHSQKAMALATGSLPTNTTVILPPEFEQSIGMPMKELLAKMYVPDWKVVVANREERVDAVEQIMANTQK</sequence>
<keyword evidence="4" id="KW-1185">Reference proteome</keyword>
<dbReference type="Proteomes" id="UP000445696">
    <property type="component" value="Unassembled WGS sequence"/>
</dbReference>
<dbReference type="PANTHER" id="PTHR30006:SF2">
    <property type="entry name" value="ABC TRANSPORTER SUBSTRATE-BINDING PROTEIN"/>
    <property type="match status" value="1"/>
</dbReference>
<keyword evidence="1 2" id="KW-0732">Signal</keyword>
<protein>
    <submittedName>
        <fullName evidence="3">Extracellular solute-binding protein</fullName>
    </submittedName>
</protein>
<feature type="signal peptide" evidence="2">
    <location>
        <begin position="1"/>
        <end position="23"/>
    </location>
</feature>
<dbReference type="GO" id="GO:0030288">
    <property type="term" value="C:outer membrane-bounded periplasmic space"/>
    <property type="evidence" value="ECO:0007669"/>
    <property type="project" value="TreeGrafter"/>
</dbReference>
<dbReference type="RefSeq" id="WP_161337340.1">
    <property type="nucleotide sequence ID" value="NZ_JBHSDG010000002.1"/>
</dbReference>
<gene>
    <name evidence="3" type="ORF">GQF03_01090</name>
</gene>
<dbReference type="Pfam" id="PF13416">
    <property type="entry name" value="SBP_bac_8"/>
    <property type="match status" value="1"/>
</dbReference>
<dbReference type="SUPFAM" id="SSF53850">
    <property type="entry name" value="Periplasmic binding protein-like II"/>
    <property type="match status" value="1"/>
</dbReference>
<evidence type="ECO:0000313" key="3">
    <source>
        <dbReference type="EMBL" id="MZR20921.1"/>
    </source>
</evidence>
<reference evidence="3 4" key="1">
    <citation type="journal article" date="2014" name="Int. J. Syst. Evol. Microbiol.">
        <title>Sneathiella chungangensis sp. nov., isolated from a marine sand, and emended description of the genus Sneathiella.</title>
        <authorList>
            <person name="Siamphan C."/>
            <person name="Kim H."/>
            <person name="Lee J.S."/>
            <person name="Kim W."/>
        </authorList>
    </citation>
    <scope>NUCLEOTIDE SEQUENCE [LARGE SCALE GENOMIC DNA]</scope>
    <source>
        <strain evidence="3 4">KCTC 32476</strain>
    </source>
</reference>
<name>A0A845MAK0_9PROT</name>
<dbReference type="AlphaFoldDB" id="A0A845MAK0"/>
<dbReference type="OrthoDB" id="7374867at2"/>
<dbReference type="GO" id="GO:0030975">
    <property type="term" value="F:thiamine binding"/>
    <property type="evidence" value="ECO:0007669"/>
    <property type="project" value="TreeGrafter"/>
</dbReference>
<proteinExistence type="predicted"/>
<dbReference type="GO" id="GO:0015888">
    <property type="term" value="P:thiamine transport"/>
    <property type="evidence" value="ECO:0007669"/>
    <property type="project" value="TreeGrafter"/>
</dbReference>
<dbReference type="InterPro" id="IPR006059">
    <property type="entry name" value="SBP"/>
</dbReference>
<comment type="caution">
    <text evidence="3">The sequence shown here is derived from an EMBL/GenBank/DDBJ whole genome shotgun (WGS) entry which is preliminary data.</text>
</comment>
<dbReference type="GO" id="GO:0030976">
    <property type="term" value="F:thiamine pyrophosphate binding"/>
    <property type="evidence" value="ECO:0007669"/>
    <property type="project" value="TreeGrafter"/>
</dbReference>
<evidence type="ECO:0000313" key="4">
    <source>
        <dbReference type="Proteomes" id="UP000445696"/>
    </source>
</evidence>
<evidence type="ECO:0000256" key="2">
    <source>
        <dbReference type="SAM" id="SignalP"/>
    </source>
</evidence>
<feature type="chain" id="PRO_5032578768" evidence="2">
    <location>
        <begin position="24"/>
        <end position="346"/>
    </location>
</feature>
<organism evidence="3 4">
    <name type="scientific">Sneathiella chungangensis</name>
    <dbReference type="NCBI Taxonomy" id="1418234"/>
    <lineage>
        <taxon>Bacteria</taxon>
        <taxon>Pseudomonadati</taxon>
        <taxon>Pseudomonadota</taxon>
        <taxon>Alphaproteobacteria</taxon>
        <taxon>Sneathiellales</taxon>
        <taxon>Sneathiellaceae</taxon>
        <taxon>Sneathiella</taxon>
    </lineage>
</organism>